<evidence type="ECO:0000256" key="13">
    <source>
        <dbReference type="ARBA" id="ARBA00023157"/>
    </source>
</evidence>
<feature type="binding site" evidence="18">
    <location>
        <position position="491"/>
    </location>
    <ligand>
        <name>Ca(2+)</name>
        <dbReference type="ChEBI" id="CHEBI:29108"/>
        <label>1</label>
    </ligand>
</feature>
<keyword evidence="18" id="KW-0106">Calcium</keyword>
<dbReference type="Gene3D" id="1.10.520.10">
    <property type="match status" value="1"/>
</dbReference>
<evidence type="ECO:0000256" key="11">
    <source>
        <dbReference type="ARBA" id="ARBA00023004"/>
    </source>
</evidence>
<dbReference type="FunFam" id="1.10.420.10:FF:000007">
    <property type="entry name" value="Peroxidase"/>
    <property type="match status" value="1"/>
</dbReference>
<feature type="domain" description="Plant heme peroxidase family profile" evidence="22">
    <location>
        <begin position="471"/>
        <end position="743"/>
    </location>
</feature>
<evidence type="ECO:0000256" key="7">
    <source>
        <dbReference type="ARBA" id="ARBA00022691"/>
    </source>
</evidence>
<reference evidence="24" key="1">
    <citation type="submission" date="2020-06" db="EMBL/GenBank/DDBJ databases">
        <authorList>
            <person name="Li T."/>
            <person name="Hu X."/>
            <person name="Zhang T."/>
            <person name="Song X."/>
            <person name="Zhang H."/>
            <person name="Dai N."/>
            <person name="Sheng W."/>
            <person name="Hou X."/>
            <person name="Wei L."/>
        </authorList>
    </citation>
    <scope>NUCLEOTIDE SEQUENCE</scope>
    <source>
        <strain evidence="24">G01</strain>
        <tissue evidence="24">Leaf</tissue>
    </source>
</reference>
<dbReference type="EMBL" id="JACGWK010001551">
    <property type="protein sequence ID" value="KAL0286215.1"/>
    <property type="molecule type" value="Genomic_DNA"/>
</dbReference>
<comment type="cofactor">
    <cofactor evidence="18">
        <name>Ca(2+)</name>
        <dbReference type="ChEBI" id="CHEBI:29108"/>
    </cofactor>
    <text evidence="18">Binds 2 calcium ions per subunit.</text>
</comment>
<dbReference type="PANTHER" id="PTHR31517">
    <property type="match status" value="1"/>
</dbReference>
<evidence type="ECO:0000256" key="17">
    <source>
        <dbReference type="PIRSR" id="PIRSR600823-2"/>
    </source>
</evidence>
<sequence>MVASGGLDVGQPCVLRLEKQYAKLGKDILKKFGWLDLDRKVYSQADGTHICLPINEKFCTIFEDKQDLGDKFEPLTDFQSLKPSTWHIWLEDISSSAAMNLLMTCRANKIVDKVMKVKKTPISPFKVMKEAVATLLNHHDLPSELLEQLPSRWERLGDIIVFPVFSFKDQVWDSIGKELWPLVAESLGTHRLARQVLTFESAWYKSRCSELTLKTFLVLGENNYITAPFYWPSCTNWNKRQQVRDSCWIMAGLITVKMAYCILLMQPSACSLGAIFVRSCAWPILTAKIKANAKMVYACEWNPHAIEALRHNLEANSVADCCVVLEGDNRVTAPKGVADRVCLGLLPSSECSWVTAVRALRDEGGMLHIHGNAKDTEEGLWTKHVVQSISDIAKSEGRSWEVLIDHVERVKWSIGSQKQISFNFVLGAMTCALADDSCQLMHEEQSCHLILMAGTPALRLKISSKNKFSFFTSATRTAFSWLRNIFHDCFVESCDASLLLDSTRRMLSEKETDRSFGMRNFRYIETIKEALERECPGVVSCSDILVLSARDGIFALGGPYIPLKTGRRDGRKSRADILEQHLPDHNESMSVVLERFANIGINTPGVVALLGSHSVGRTHCVKLVHRLYPEVDPALNPAHVEHMLYKCPDAIPDPKAVQYVRNDRGTPMKLDNNYYRNILDNKGLLIVDHQLATDKRTKPFVKKMAKNQDYFFKEFARAITILSENNPLTGTKGEIRKQCNLANKLH</sequence>
<keyword evidence="4 24" id="KW-0575">Peroxidase</keyword>
<dbReference type="GO" id="GO:0020037">
    <property type="term" value="F:heme binding"/>
    <property type="evidence" value="ECO:0007669"/>
    <property type="project" value="InterPro"/>
</dbReference>
<proteinExistence type="inferred from homology"/>
<evidence type="ECO:0000256" key="21">
    <source>
        <dbReference type="RuleBase" id="RU004241"/>
    </source>
</evidence>
<keyword evidence="9" id="KW-0732">Signal</keyword>
<keyword evidence="8 18" id="KW-0479">Metal-binding</keyword>
<dbReference type="GO" id="GO:0006400">
    <property type="term" value="P:tRNA modification"/>
    <property type="evidence" value="ECO:0007669"/>
    <property type="project" value="UniProtKB-ARBA"/>
</dbReference>
<feature type="domain" description="SAM-dependent methyltransferase TRM5/TYW2-type" evidence="23">
    <location>
        <begin position="153"/>
        <end position="428"/>
    </location>
</feature>
<dbReference type="InterPro" id="IPR030382">
    <property type="entry name" value="MeTrfase_TRM5/TYW2"/>
</dbReference>
<evidence type="ECO:0000256" key="2">
    <source>
        <dbReference type="ARBA" id="ARBA00002322"/>
    </source>
</evidence>
<dbReference type="GO" id="GO:0006979">
    <property type="term" value="P:response to oxidative stress"/>
    <property type="evidence" value="ECO:0007669"/>
    <property type="project" value="InterPro"/>
</dbReference>
<evidence type="ECO:0000256" key="9">
    <source>
        <dbReference type="ARBA" id="ARBA00022729"/>
    </source>
</evidence>
<dbReference type="Gene3D" id="1.10.420.10">
    <property type="entry name" value="Peroxidase, domain 2"/>
    <property type="match status" value="1"/>
</dbReference>
<evidence type="ECO:0000256" key="12">
    <source>
        <dbReference type="ARBA" id="ARBA00023108"/>
    </source>
</evidence>
<evidence type="ECO:0000256" key="4">
    <source>
        <dbReference type="ARBA" id="ARBA00022559"/>
    </source>
</evidence>
<evidence type="ECO:0000259" key="22">
    <source>
        <dbReference type="PROSITE" id="PS50873"/>
    </source>
</evidence>
<organism evidence="24">
    <name type="scientific">Sesamum angustifolium</name>
    <dbReference type="NCBI Taxonomy" id="2727405"/>
    <lineage>
        <taxon>Eukaryota</taxon>
        <taxon>Viridiplantae</taxon>
        <taxon>Streptophyta</taxon>
        <taxon>Embryophyta</taxon>
        <taxon>Tracheophyta</taxon>
        <taxon>Spermatophyta</taxon>
        <taxon>Magnoliopsida</taxon>
        <taxon>eudicotyledons</taxon>
        <taxon>Gunneridae</taxon>
        <taxon>Pentapetalae</taxon>
        <taxon>asterids</taxon>
        <taxon>lamiids</taxon>
        <taxon>Lamiales</taxon>
        <taxon>Pedaliaceae</taxon>
        <taxon>Sesamum</taxon>
    </lineage>
</organism>
<dbReference type="EC" id="1.11.1.7" evidence="3"/>
<feature type="active site" description="Proton acceptor" evidence="16">
    <location>
        <position position="487"/>
    </location>
</feature>
<keyword evidence="7" id="KW-0949">S-adenosyl-L-methionine</keyword>
<dbReference type="FunFam" id="1.10.520.10:FF:000010">
    <property type="entry name" value="Peroxidase"/>
    <property type="match status" value="1"/>
</dbReference>
<feature type="binding site" description="axial binding residue" evidence="18">
    <location>
        <position position="613"/>
    </location>
    <ligand>
        <name>heme b</name>
        <dbReference type="ChEBI" id="CHEBI:60344"/>
    </ligand>
    <ligandPart>
        <name>Fe</name>
        <dbReference type="ChEBI" id="CHEBI:18248"/>
    </ligandPart>
</feature>
<dbReference type="InterPro" id="IPR029063">
    <property type="entry name" value="SAM-dependent_MTases_sf"/>
</dbReference>
<feature type="disulfide bond" evidence="20">
    <location>
        <begin position="489"/>
        <end position="494"/>
    </location>
</feature>
<keyword evidence="15" id="KW-0376">Hydrogen peroxide</keyword>
<gene>
    <name evidence="24" type="ORF">Sangu_2744900</name>
</gene>
<comment type="caution">
    <text evidence="24">The sequence shown here is derived from an EMBL/GenBank/DDBJ whole genome shotgun (WGS) entry which is preliminary data.</text>
</comment>
<dbReference type="Gene3D" id="3.30.300.110">
    <property type="entry name" value="Met-10+ protein-like domains"/>
    <property type="match status" value="1"/>
</dbReference>
<dbReference type="AlphaFoldDB" id="A0AAW2IVS9"/>
<name>A0AAW2IVS9_9LAMI</name>
<evidence type="ECO:0000259" key="23">
    <source>
        <dbReference type="PROSITE" id="PS51684"/>
    </source>
</evidence>
<evidence type="ECO:0000256" key="8">
    <source>
        <dbReference type="ARBA" id="ARBA00022723"/>
    </source>
</evidence>
<evidence type="ECO:0000256" key="3">
    <source>
        <dbReference type="ARBA" id="ARBA00012313"/>
    </source>
</evidence>
<dbReference type="Pfam" id="PF00141">
    <property type="entry name" value="peroxidase"/>
    <property type="match status" value="1"/>
</dbReference>
<evidence type="ECO:0000256" key="19">
    <source>
        <dbReference type="PIRSR" id="PIRSR600823-4"/>
    </source>
</evidence>
<keyword evidence="11 18" id="KW-0408">Iron</keyword>
<dbReference type="Pfam" id="PF02475">
    <property type="entry name" value="TRM5-TYW2_MTfase"/>
    <property type="match status" value="1"/>
</dbReference>
<dbReference type="SUPFAM" id="SSF48113">
    <property type="entry name" value="Heme-dependent peroxidases"/>
    <property type="match status" value="1"/>
</dbReference>
<dbReference type="SUPFAM" id="SSF53335">
    <property type="entry name" value="S-adenosyl-L-methionine-dependent methyltransferases"/>
    <property type="match status" value="1"/>
</dbReference>
<feature type="disulfide bond" evidence="20">
    <location>
        <begin position="541"/>
        <end position="739"/>
    </location>
</feature>
<feature type="binding site" evidence="18">
    <location>
        <position position="663"/>
    </location>
    <ligand>
        <name>Ca(2+)</name>
        <dbReference type="ChEBI" id="CHEBI:29108"/>
        <label>2</label>
    </ligand>
</feature>
<dbReference type="InterPro" id="IPR010255">
    <property type="entry name" value="Haem_peroxidase_sf"/>
</dbReference>
<evidence type="ECO:0000256" key="20">
    <source>
        <dbReference type="PIRSR" id="PIRSR600823-5"/>
    </source>
</evidence>
<feature type="binding site" evidence="18">
    <location>
        <position position="497"/>
    </location>
    <ligand>
        <name>Ca(2+)</name>
        <dbReference type="ChEBI" id="CHEBI:29108"/>
        <label>1</label>
    </ligand>
</feature>
<dbReference type="Pfam" id="PF25133">
    <property type="entry name" value="TYW2_N_2"/>
    <property type="match status" value="1"/>
</dbReference>
<keyword evidence="14" id="KW-0325">Glycoprotein</keyword>
<dbReference type="InterPro" id="IPR056744">
    <property type="entry name" value="TRM5/TYW2-like_N"/>
</dbReference>
<feature type="binding site" evidence="18">
    <location>
        <position position="488"/>
    </location>
    <ligand>
        <name>Ca(2+)</name>
        <dbReference type="ChEBI" id="CHEBI:29108"/>
        <label>1</label>
    </ligand>
</feature>
<dbReference type="CDD" id="cd00693">
    <property type="entry name" value="secretory_peroxidase"/>
    <property type="match status" value="1"/>
</dbReference>
<dbReference type="PROSITE" id="PS50873">
    <property type="entry name" value="PEROXIDASE_4"/>
    <property type="match status" value="1"/>
</dbReference>
<evidence type="ECO:0000256" key="5">
    <source>
        <dbReference type="ARBA" id="ARBA00022617"/>
    </source>
</evidence>
<evidence type="ECO:0000256" key="1">
    <source>
        <dbReference type="ARBA" id="ARBA00000189"/>
    </source>
</evidence>
<accession>A0AAW2IVS9</accession>
<feature type="disulfide bond" evidence="20">
    <location>
        <begin position="620"/>
        <end position="647"/>
    </location>
</feature>
<dbReference type="GO" id="GO:0016740">
    <property type="term" value="F:transferase activity"/>
    <property type="evidence" value="ECO:0007669"/>
    <property type="project" value="UniProtKB-KW"/>
</dbReference>
<keyword evidence="6" id="KW-0808">Transferase</keyword>
<reference evidence="24" key="2">
    <citation type="journal article" date="2024" name="Plant">
        <title>Genomic evolution and insights into agronomic trait innovations of Sesamum species.</title>
        <authorList>
            <person name="Miao H."/>
            <person name="Wang L."/>
            <person name="Qu L."/>
            <person name="Liu H."/>
            <person name="Sun Y."/>
            <person name="Le M."/>
            <person name="Wang Q."/>
            <person name="Wei S."/>
            <person name="Zheng Y."/>
            <person name="Lin W."/>
            <person name="Duan Y."/>
            <person name="Cao H."/>
            <person name="Xiong S."/>
            <person name="Wang X."/>
            <person name="Wei L."/>
            <person name="Li C."/>
            <person name="Ma Q."/>
            <person name="Ju M."/>
            <person name="Zhao R."/>
            <person name="Li G."/>
            <person name="Mu C."/>
            <person name="Tian Q."/>
            <person name="Mei H."/>
            <person name="Zhang T."/>
            <person name="Gao T."/>
            <person name="Zhang H."/>
        </authorList>
    </citation>
    <scope>NUCLEOTIDE SEQUENCE</scope>
    <source>
        <strain evidence="24">G01</strain>
    </source>
</reference>
<keyword evidence="10" id="KW-0560">Oxidoreductase</keyword>
<evidence type="ECO:0000256" key="6">
    <source>
        <dbReference type="ARBA" id="ARBA00022679"/>
    </source>
</evidence>
<comment type="function">
    <text evidence="2">Removal of H(2)O(2), oxidation of toxic reductants, biosynthesis and degradation of lignin, suberization, auxin catabolism, response to environmental stresses such as wounding, pathogen attack and oxidative stress. These functions might be dependent on each isozyme/isoform in each plant tissue.</text>
</comment>
<keyword evidence="5" id="KW-0349">Heme</keyword>
<feature type="binding site" evidence="17">
    <location>
        <position position="583"/>
    </location>
    <ligand>
        <name>substrate</name>
    </ligand>
</feature>
<evidence type="ECO:0000256" key="16">
    <source>
        <dbReference type="PIRSR" id="PIRSR600823-1"/>
    </source>
</evidence>
<dbReference type="InterPro" id="IPR000823">
    <property type="entry name" value="Peroxidase_pln"/>
</dbReference>
<keyword evidence="13 20" id="KW-1015">Disulfide bond</keyword>
<feature type="binding site" evidence="18">
    <location>
        <position position="495"/>
    </location>
    <ligand>
        <name>Ca(2+)</name>
        <dbReference type="ChEBI" id="CHEBI:29108"/>
        <label>1</label>
    </ligand>
</feature>
<feature type="binding site" evidence="18">
    <location>
        <position position="666"/>
    </location>
    <ligand>
        <name>Ca(2+)</name>
        <dbReference type="ChEBI" id="CHEBI:29108"/>
        <label>2</label>
    </ligand>
</feature>
<dbReference type="GO" id="GO:0046872">
    <property type="term" value="F:metal ion binding"/>
    <property type="evidence" value="ECO:0007669"/>
    <property type="project" value="UniProtKB-KW"/>
</dbReference>
<feature type="binding site" evidence="18">
    <location>
        <position position="671"/>
    </location>
    <ligand>
        <name>Ca(2+)</name>
        <dbReference type="ChEBI" id="CHEBI:29108"/>
        <label>2</label>
    </ligand>
</feature>
<dbReference type="GO" id="GO:0042744">
    <property type="term" value="P:hydrogen peroxide catabolic process"/>
    <property type="evidence" value="ECO:0007669"/>
    <property type="project" value="UniProtKB-KW"/>
</dbReference>
<dbReference type="GO" id="GO:0140825">
    <property type="term" value="F:lactoperoxidase activity"/>
    <property type="evidence" value="ECO:0007669"/>
    <property type="project" value="UniProtKB-EC"/>
</dbReference>
<dbReference type="InterPro" id="IPR002016">
    <property type="entry name" value="Haem_peroxidase"/>
</dbReference>
<evidence type="ECO:0000256" key="18">
    <source>
        <dbReference type="PIRSR" id="PIRSR600823-3"/>
    </source>
</evidence>
<comment type="catalytic activity">
    <reaction evidence="1">
        <text>2 a phenolic donor + H2O2 = 2 a phenolic radical donor + 2 H2O</text>
        <dbReference type="Rhea" id="RHEA:56136"/>
        <dbReference type="ChEBI" id="CHEBI:15377"/>
        <dbReference type="ChEBI" id="CHEBI:16240"/>
        <dbReference type="ChEBI" id="CHEBI:139520"/>
        <dbReference type="ChEBI" id="CHEBI:139521"/>
        <dbReference type="EC" id="1.11.1.7"/>
    </reaction>
</comment>
<dbReference type="InterPro" id="IPR033905">
    <property type="entry name" value="Secretory_peroxidase"/>
</dbReference>
<dbReference type="Gene3D" id="3.40.50.150">
    <property type="entry name" value="Vaccinia Virus protein VP39"/>
    <property type="match status" value="1"/>
</dbReference>
<keyword evidence="12" id="KW-0090">Biological rhythms</keyword>
<dbReference type="PRINTS" id="PR00458">
    <property type="entry name" value="PEROXIDASE"/>
</dbReference>
<dbReference type="GO" id="GO:0048511">
    <property type="term" value="P:rhythmic process"/>
    <property type="evidence" value="ECO:0007669"/>
    <property type="project" value="UniProtKB-KW"/>
</dbReference>
<dbReference type="InterPro" id="IPR056743">
    <property type="entry name" value="TRM5-TYW2-like_MTfase"/>
</dbReference>
<evidence type="ECO:0000313" key="24">
    <source>
        <dbReference type="EMBL" id="KAL0286215.1"/>
    </source>
</evidence>
<comment type="similarity">
    <text evidence="21">Belongs to the peroxidase family.</text>
</comment>
<feature type="site" description="Transition state stabilizer" evidence="19">
    <location>
        <position position="483"/>
    </location>
</feature>
<dbReference type="PANTHER" id="PTHR31517:SF80">
    <property type="entry name" value="PEROXIDASE"/>
    <property type="match status" value="1"/>
</dbReference>
<evidence type="ECO:0000256" key="14">
    <source>
        <dbReference type="ARBA" id="ARBA00023180"/>
    </source>
</evidence>
<dbReference type="PRINTS" id="PR00461">
    <property type="entry name" value="PLPEROXIDASE"/>
</dbReference>
<feature type="binding site" evidence="18">
    <location>
        <position position="509"/>
    </location>
    <ligand>
        <name>Ca(2+)</name>
        <dbReference type="ChEBI" id="CHEBI:29108"/>
        <label>1</label>
    </ligand>
</feature>
<comment type="cofactor">
    <cofactor evidence="18">
        <name>heme b</name>
        <dbReference type="ChEBI" id="CHEBI:60344"/>
    </cofactor>
    <text evidence="18">Binds 1 heme b (iron(II)-protoporphyrin IX) group per subunit.</text>
</comment>
<protein>
    <recommendedName>
        <fullName evidence="3">peroxidase</fullName>
        <ecNumber evidence="3">1.11.1.7</ecNumber>
    </recommendedName>
</protein>
<evidence type="ECO:0000256" key="15">
    <source>
        <dbReference type="ARBA" id="ARBA00023324"/>
    </source>
</evidence>
<evidence type="ECO:0000256" key="10">
    <source>
        <dbReference type="ARBA" id="ARBA00023002"/>
    </source>
</evidence>
<dbReference type="PROSITE" id="PS51684">
    <property type="entry name" value="SAM_MT_TRM5_TYW2"/>
    <property type="match status" value="1"/>
</dbReference>